<keyword evidence="4" id="KW-1185">Reference proteome</keyword>
<feature type="transmembrane region" description="Helical" evidence="2">
    <location>
        <begin position="21"/>
        <end position="44"/>
    </location>
</feature>
<evidence type="ECO:0000313" key="4">
    <source>
        <dbReference type="Proteomes" id="UP000033900"/>
    </source>
</evidence>
<feature type="region of interest" description="Disordered" evidence="1">
    <location>
        <begin position="1920"/>
        <end position="1941"/>
    </location>
</feature>
<sequence>MREHQGSVDRRRAGRLRLPQLVSGVAFGIVGVLFASSAASAAGLDTYPTDPTEAEASIAEVVLGGSDVLALADSHAGSTSAPGPVRKPFAGSILGGEIVDFGPGISIPLDQFIDFGQAGVLLSESTATDARNGQGISGIAGGDGGLTLDGADADFGTADIDLLSLFSAAGVDGVTDLAIDRADFSFGLGGAWAQAIDGVLQDPDGVGGLGQYRVGDAKIVIHSPVIEQAAAGVSTATGTLEQNVVSLVNTTLGLGALLPGMTVNTTVQTTLTQDVLNAVVLSPISTDDGLATIDIGAGTITIDVGRLGGNDDGVIPNRPIGINNQDPNTELIDSTTYPFIASSVHDVIEKVLEVATDAAVNSLKAMKINVAVTAATGTTAGWTMDLTGAITNPFCTPAAFDFVTCPLVATARAAAGVAAATLGPIIADGNNPLYDAFTLIKTDLITVPVRAAVDPFLDLIANNVFSAQLNHQVTETCTPAGGGTPLTSGLEVSALSIGVVGGLARFNVGNAGVRTDACNLAAPALTATSPAPAGGSTTLTSCGWAPNAAISFQLTNAAGAVGTPLSATADATGCIPAATALPIPADATAGDYTVVGTGPGGVQVTAPVTVYAPTLDAQSPVAPGDCTAITSGGWLPNTPVTLQLQDSTGTAVGAPLPVTSDATGNLPAGTCLTIPAGTPEGDYTVVGTDANGAEITDTVTVEIGALTPTLSVTSPAPAGGETTVTSTGWNPSSSVSFQLTDPAGDPVGAPVPVMTDADGDVPTGTTVPVPAGSPAGDYTVVGTDVDGNNATAPLAVYAPTLDAQSPVAPGACTAITSSGWLPNSPVSFQLTDGGGTAIGAALPVTTDAAGVVPAGTCLTIPAGTPDGDYQVVGSDANGAEVTDAVTVAADALTPTLTVTSPVPAGGTTTVTSDGWNPASLVTLQLQAPDGSDVGTPADVTTDAAGAVPAGTTLTVPDGSPAGDYTVVGTDTDGNNASAPLAVYAPVLTASSPVPAGGSTTVTSSGWLPNSAVELQFTDGDGNPVGAPVPVTTDTTGAVPPGTTIPVPLTTTPGTDYSVVGADAAGAEATAPVEVTAAVISPTLTATSPVPAGGSTTVTSGGWVPGSQVSLQLQDPAGADVGAPVPVMTDGDGDIPTGSTVPVPADAVGGDYTVVGTDLAGNEASAPVTVYAPVIDAASPVPAGGTTAVTSSGWQPNSPVALQLTDGAGAPLGAPVNVVADGMGVIPAGTTVPVPAGTTPGTDYAVDATDGTVTVSDTVEVTAAGINPTIAATSPVPAGGETTVTSDGWNPNAPVTLQLTDGAGAPVGDPIPVTTDGTGSFPVDTTVPVPADAAAGPYTVVATDADDVEISAPLAVYAPTLDAESPVAPGYCSLVTSGGWLPNSQVTLQLRDADGNPVGAPVTVTTDAAGNVPADTCVPIPADAEPGDYEIVGTDDNGAEITDPVTVDPTAIDPTITATSPVAAGGETTVTSAGWVPATTVSLQLTDGADAPVGAPVDVTTGADGSVPADTTVPVPLTAAPGADYSVVATDENGMEVSAPLEVTAAVLTPTMSATSPAPAGGETVITSTGWVPASDVTLQLKSGGTPVGDPVPVTVDATGALPTGTAVPIPDDATAGDYTVDALDEFGNVASAPLAVYAPVLSATSPVTAGGTTTVTSTGWLPNSAVTLQLTDGAGAPVGAPVDVTADGTGAIPAATTLTVPAGTPAGTDYEVIGTDANEAQASDVIEVVAANAPVLTASSPVPAGGESDIESGGWEPNTEVTLQLTDGDGNPVGDPVVVTTDGDGNVPDGTTVPVPADATAGDYTIVGTDGDTVVSAPLAIYAPTISATSPVTAGGATTVTSAGWQPNSAVSLQLTDGGGAPVGAPVDVTTDGTGAIPAATTVPVPADAVAGAYSVVGTDENGAEVSAPVEVEAAGTAPTLTATSPVPAGGTSTVTSSGWDPTESVSIQLTNPAGDPVGAPVEVTAGGDGSIPAGTTVPIPADATAGTYSIVGTGEGDDEASAPVAVYAPRLLAVSPVPAGGTSAITSDGWVPNSEITLMLLDDGGDPVGDPVVTDADGAGAVPAGTAVPVPASATPGEYSITAADTNGAELEAPLTVVAATAVCMNPAITVNPTSATAGSTVTVTGTGFAAGGTATVQLYDASGKAVLASALSVPVGANCGFTVSVKIPAGTAPGTYKIVATDGAGNAASVNLAITSTGGGLATTGGEPGVYVPLAIILIALGASFAIMRRRGVVTDQL</sequence>
<comment type="caution">
    <text evidence="3">The sequence shown here is derived from an EMBL/GenBank/DDBJ whole genome shotgun (WGS) entry which is preliminary data.</text>
</comment>
<organism evidence="3 4">
    <name type="scientific">Microbacterium hydrocarbonoxydans</name>
    <dbReference type="NCBI Taxonomy" id="273678"/>
    <lineage>
        <taxon>Bacteria</taxon>
        <taxon>Bacillati</taxon>
        <taxon>Actinomycetota</taxon>
        <taxon>Actinomycetes</taxon>
        <taxon>Micrococcales</taxon>
        <taxon>Microbacteriaceae</taxon>
        <taxon>Microbacterium</taxon>
    </lineage>
</organism>
<dbReference type="RefSeq" id="WP_152641773.1">
    <property type="nucleotide sequence ID" value="NZ_JYJB01000007.1"/>
</dbReference>
<name>A0A0M2HPD7_9MICO</name>
<dbReference type="EMBL" id="JYJB01000007">
    <property type="protein sequence ID" value="KJL48571.1"/>
    <property type="molecule type" value="Genomic_DNA"/>
</dbReference>
<dbReference type="InterPro" id="IPR013783">
    <property type="entry name" value="Ig-like_fold"/>
</dbReference>
<dbReference type="OrthoDB" id="5035198at2"/>
<dbReference type="GO" id="GO:0005975">
    <property type="term" value="P:carbohydrate metabolic process"/>
    <property type="evidence" value="ECO:0007669"/>
    <property type="project" value="UniProtKB-ARBA"/>
</dbReference>
<keyword evidence="2" id="KW-1133">Transmembrane helix</keyword>
<dbReference type="Proteomes" id="UP000033900">
    <property type="component" value="Unassembled WGS sequence"/>
</dbReference>
<dbReference type="STRING" id="273678.RS84_01332"/>
<evidence type="ECO:0000256" key="2">
    <source>
        <dbReference type="SAM" id="Phobius"/>
    </source>
</evidence>
<dbReference type="PATRIC" id="fig|273678.4.peg.1331"/>
<accession>A0A0M2HPD7</accession>
<reference evidence="3 4" key="1">
    <citation type="submission" date="2015-02" db="EMBL/GenBank/DDBJ databases">
        <title>Draft genome sequences of ten Microbacterium spp. with emphasis on heavy metal contaminated environments.</title>
        <authorList>
            <person name="Corretto E."/>
        </authorList>
    </citation>
    <scope>NUCLEOTIDE SEQUENCE [LARGE SCALE GENOMIC DNA]</scope>
    <source>
        <strain evidence="3 4">SA35</strain>
    </source>
</reference>
<proteinExistence type="predicted"/>
<dbReference type="Gene3D" id="2.60.40.10">
    <property type="entry name" value="Immunoglobulins"/>
    <property type="match status" value="1"/>
</dbReference>
<evidence type="ECO:0000256" key="1">
    <source>
        <dbReference type="SAM" id="MobiDB-lite"/>
    </source>
</evidence>
<protein>
    <submittedName>
        <fullName evidence="3">MG2 domain protein</fullName>
    </submittedName>
</protein>
<feature type="region of interest" description="Disordered" evidence="1">
    <location>
        <begin position="712"/>
        <end position="731"/>
    </location>
</feature>
<feature type="compositionally biased region" description="Polar residues" evidence="1">
    <location>
        <begin position="722"/>
        <end position="731"/>
    </location>
</feature>
<feature type="transmembrane region" description="Helical" evidence="2">
    <location>
        <begin position="2212"/>
        <end position="2230"/>
    </location>
</feature>
<keyword evidence="2" id="KW-0472">Membrane</keyword>
<keyword evidence="2" id="KW-0812">Transmembrane</keyword>
<evidence type="ECO:0000313" key="3">
    <source>
        <dbReference type="EMBL" id="KJL48571.1"/>
    </source>
</evidence>
<gene>
    <name evidence="3" type="ORF">RS84_01332</name>
</gene>